<dbReference type="EMBL" id="JASITI010000010">
    <property type="protein sequence ID" value="MDK9496136.1"/>
    <property type="molecule type" value="Genomic_DNA"/>
</dbReference>
<comment type="caution">
    <text evidence="2">The sequence shown here is derived from an EMBL/GenBank/DDBJ whole genome shotgun (WGS) entry which is preliminary data.</text>
</comment>
<gene>
    <name evidence="2" type="ORF">QEZ40_000478</name>
</gene>
<feature type="domain" description="Methyltransferase type 11" evidence="1">
    <location>
        <begin position="46"/>
        <end position="140"/>
    </location>
</feature>
<dbReference type="PANTHER" id="PTHR43861">
    <property type="entry name" value="TRANS-ACONITATE 2-METHYLTRANSFERASE-RELATED"/>
    <property type="match status" value="1"/>
</dbReference>
<name>A0ABT7GR96_9ACTN</name>
<dbReference type="PANTHER" id="PTHR43861:SF1">
    <property type="entry name" value="TRANS-ACONITATE 2-METHYLTRANSFERASE"/>
    <property type="match status" value="1"/>
</dbReference>
<sequence>MQSGDVPYDGFAQTFAREAAVSAYNAHYDRPTVLGLIGDVNGLDILDAGCGPGLYLSELAARGARPVGIDQSADMVRLAGQRLGPLAEVRQHDLAEPLIWVEDESFDVVLLTLVLHYLPDRVSTLRELARVLRPSGQIVVSTSHPTADWLARGGSYFTSGFIEESWSDGMIHRYWHQPLQDWLAEFTAAGLALDRLVEHQPLPSMARNHPGEHEKLTRQPGFMAVRLRKRHPGA</sequence>
<dbReference type="InterPro" id="IPR029063">
    <property type="entry name" value="SAM-dependent_MTases_sf"/>
</dbReference>
<dbReference type="Pfam" id="PF08241">
    <property type="entry name" value="Methyltransf_11"/>
    <property type="match status" value="1"/>
</dbReference>
<evidence type="ECO:0000313" key="2">
    <source>
        <dbReference type="EMBL" id="MDK9496136.1"/>
    </source>
</evidence>
<dbReference type="RefSeq" id="WP_285341677.1">
    <property type="nucleotide sequence ID" value="NZ_JASITI010000010.1"/>
</dbReference>
<reference evidence="2 3" key="1">
    <citation type="submission" date="2023-05" db="EMBL/GenBank/DDBJ databases">
        <title>Sequencing and Assembly of Streptomyces sp. NP73.</title>
        <authorList>
            <person name="Konwar A.N."/>
            <person name="Saikia K."/>
            <person name="Thakur D."/>
        </authorList>
    </citation>
    <scope>NUCLEOTIDE SEQUENCE [LARGE SCALE GENOMIC DNA]</scope>
    <source>
        <strain evidence="2 3">NP73</strain>
    </source>
</reference>
<dbReference type="Proteomes" id="UP001223390">
    <property type="component" value="Unassembled WGS sequence"/>
</dbReference>
<evidence type="ECO:0000259" key="1">
    <source>
        <dbReference type="Pfam" id="PF08241"/>
    </source>
</evidence>
<dbReference type="SUPFAM" id="SSF53335">
    <property type="entry name" value="S-adenosyl-L-methionine-dependent methyltransferases"/>
    <property type="match status" value="1"/>
</dbReference>
<keyword evidence="3" id="KW-1185">Reference proteome</keyword>
<organism evidence="2 3">
    <name type="scientific">Streptomyces katrae</name>
    <dbReference type="NCBI Taxonomy" id="68223"/>
    <lineage>
        <taxon>Bacteria</taxon>
        <taxon>Bacillati</taxon>
        <taxon>Actinomycetota</taxon>
        <taxon>Actinomycetes</taxon>
        <taxon>Kitasatosporales</taxon>
        <taxon>Streptomycetaceae</taxon>
        <taxon>Streptomyces</taxon>
    </lineage>
</organism>
<evidence type="ECO:0000313" key="3">
    <source>
        <dbReference type="Proteomes" id="UP001223390"/>
    </source>
</evidence>
<dbReference type="GO" id="GO:0032259">
    <property type="term" value="P:methylation"/>
    <property type="evidence" value="ECO:0007669"/>
    <property type="project" value="UniProtKB-KW"/>
</dbReference>
<keyword evidence="2" id="KW-0489">Methyltransferase</keyword>
<accession>A0ABT7GR96</accession>
<dbReference type="Gene3D" id="3.40.50.150">
    <property type="entry name" value="Vaccinia Virus protein VP39"/>
    <property type="match status" value="1"/>
</dbReference>
<dbReference type="CDD" id="cd02440">
    <property type="entry name" value="AdoMet_MTases"/>
    <property type="match status" value="1"/>
</dbReference>
<protein>
    <submittedName>
        <fullName evidence="2">Class I SAM-dependent methyltransferase</fullName>
    </submittedName>
</protein>
<dbReference type="InterPro" id="IPR013216">
    <property type="entry name" value="Methyltransf_11"/>
</dbReference>
<dbReference type="GO" id="GO:0008168">
    <property type="term" value="F:methyltransferase activity"/>
    <property type="evidence" value="ECO:0007669"/>
    <property type="project" value="UniProtKB-KW"/>
</dbReference>
<proteinExistence type="predicted"/>
<keyword evidence="2" id="KW-0808">Transferase</keyword>